<gene>
    <name evidence="1" type="ORF">GCM10011378_29520</name>
</gene>
<dbReference type="Pfam" id="PF13715">
    <property type="entry name" value="CarbopepD_reg_2"/>
    <property type="match status" value="1"/>
</dbReference>
<dbReference type="RefSeq" id="WP_188558618.1">
    <property type="nucleotide sequence ID" value="NZ_BMGS01000007.1"/>
</dbReference>
<keyword evidence="2" id="KW-1185">Reference proteome</keyword>
<dbReference type="InterPro" id="IPR008969">
    <property type="entry name" value="CarboxyPept-like_regulatory"/>
</dbReference>
<dbReference type="Proteomes" id="UP000601361">
    <property type="component" value="Unassembled WGS sequence"/>
</dbReference>
<proteinExistence type="predicted"/>
<evidence type="ECO:0008006" key="3">
    <source>
        <dbReference type="Google" id="ProtNLM"/>
    </source>
</evidence>
<name>A0ABQ1WYR6_9BACT</name>
<protein>
    <recommendedName>
        <fullName evidence="3">Carboxypeptidase-like regulatory domain-containing protein</fullName>
    </recommendedName>
</protein>
<reference evidence="2" key="1">
    <citation type="journal article" date="2019" name="Int. J. Syst. Evol. Microbiol.">
        <title>The Global Catalogue of Microorganisms (GCM) 10K type strain sequencing project: providing services to taxonomists for standard genome sequencing and annotation.</title>
        <authorList>
            <consortium name="The Broad Institute Genomics Platform"/>
            <consortium name="The Broad Institute Genome Sequencing Center for Infectious Disease"/>
            <person name="Wu L."/>
            <person name="Ma J."/>
        </authorList>
    </citation>
    <scope>NUCLEOTIDE SEQUENCE [LARGE SCALE GENOMIC DNA]</scope>
    <source>
        <strain evidence="2">CGMCC 1.12990</strain>
    </source>
</reference>
<comment type="caution">
    <text evidence="1">The sequence shown here is derived from an EMBL/GenBank/DDBJ whole genome shotgun (WGS) entry which is preliminary data.</text>
</comment>
<evidence type="ECO:0000313" key="2">
    <source>
        <dbReference type="Proteomes" id="UP000601361"/>
    </source>
</evidence>
<dbReference type="Gene3D" id="2.60.40.1120">
    <property type="entry name" value="Carboxypeptidase-like, regulatory domain"/>
    <property type="match status" value="1"/>
</dbReference>
<organism evidence="1 2">
    <name type="scientific">Hymenobacter glacieicola</name>
    <dbReference type="NCBI Taxonomy" id="1562124"/>
    <lineage>
        <taxon>Bacteria</taxon>
        <taxon>Pseudomonadati</taxon>
        <taxon>Bacteroidota</taxon>
        <taxon>Cytophagia</taxon>
        <taxon>Cytophagales</taxon>
        <taxon>Hymenobacteraceae</taxon>
        <taxon>Hymenobacter</taxon>
    </lineage>
</organism>
<accession>A0ABQ1WYR6</accession>
<sequence>MRLIFWWSIVFILFPTYGLRAQTLHGTVLHDSLATPVPFASVGVRHKPFGTVTDAQGRFSFPDSPGLTAQDTVVVSCVGYYPVRLSVPALRRQSPALVRLRPRAQALREVTVRSQRLRPETLGHTGKTGLARWGISSMTPDSTRRDMRGREFGTFLRPARSCYVDSFNVYIDSNPFRAVRFRLMLYTVLDGKPATALLPDDVQFVVRDQRTGWISVDLRSYNVQLDKKQPIALALQWLDNDTPFSERWFFGIPAVFPAPLHRVFGRDKSQANWKTYPMQPSMYLTVQSWQE</sequence>
<dbReference type="SUPFAM" id="SSF49464">
    <property type="entry name" value="Carboxypeptidase regulatory domain-like"/>
    <property type="match status" value="1"/>
</dbReference>
<evidence type="ECO:0000313" key="1">
    <source>
        <dbReference type="EMBL" id="GGG51395.1"/>
    </source>
</evidence>
<dbReference type="EMBL" id="BMGS01000007">
    <property type="protein sequence ID" value="GGG51395.1"/>
    <property type="molecule type" value="Genomic_DNA"/>
</dbReference>